<name>A0ABW1GER8_9ACTN</name>
<reference evidence="2" key="1">
    <citation type="journal article" date="2019" name="Int. J. Syst. Evol. Microbiol.">
        <title>The Global Catalogue of Microorganisms (GCM) 10K type strain sequencing project: providing services to taxonomists for standard genome sequencing and annotation.</title>
        <authorList>
            <consortium name="The Broad Institute Genomics Platform"/>
            <consortium name="The Broad Institute Genome Sequencing Center for Infectious Disease"/>
            <person name="Wu L."/>
            <person name="Ma J."/>
        </authorList>
    </citation>
    <scope>NUCLEOTIDE SEQUENCE [LARGE SCALE GENOMIC DNA]</scope>
    <source>
        <strain evidence="2">JCM 4147</strain>
    </source>
</reference>
<protein>
    <submittedName>
        <fullName evidence="1">ATP-dependent sacrificial sulfur transferase LarE</fullName>
    </submittedName>
</protein>
<keyword evidence="1" id="KW-0808">Transferase</keyword>
<evidence type="ECO:0000313" key="2">
    <source>
        <dbReference type="Proteomes" id="UP001596200"/>
    </source>
</evidence>
<proteinExistence type="predicted"/>
<dbReference type="RefSeq" id="WP_344513743.1">
    <property type="nucleotide sequence ID" value="NZ_BAAATU010000027.1"/>
</dbReference>
<dbReference type="EMBL" id="JBHSPU010000003">
    <property type="protein sequence ID" value="MFC5912613.1"/>
    <property type="molecule type" value="Genomic_DNA"/>
</dbReference>
<dbReference type="InterPro" id="IPR005232">
    <property type="entry name" value="LarE"/>
</dbReference>
<dbReference type="Proteomes" id="UP001596200">
    <property type="component" value="Unassembled WGS sequence"/>
</dbReference>
<dbReference type="PANTHER" id="PTHR43169:SF2">
    <property type="entry name" value="NAD_GMP SYNTHASE DOMAIN-CONTAINING PROTEIN"/>
    <property type="match status" value="1"/>
</dbReference>
<sequence length="296" mass="31180">MPHPTSRTDAALPPGPGEVLAARLDLLNRRLTELGPLVVAFSGGADSALLLAAAVRALGPDHVIAATGDSASLSQRERGAVRDIAAELGANHAFVGTHELETAGYRENSTSRCWFCKDELATRLRELADRVGFAQVATGTNHDDLADPFRPGIRAAALQGVVTPLADAGLSKEQVRAASRAWSLPTWDKPASPCLSSRVAYGLTITRERLARVDAAEQALRDSLRGAGIASYDLRVRDLGDSALIQVDRPAVAAVAACREALDAVRATGFASVEVDPRGFRSGSLNQITERITSGS</sequence>
<gene>
    <name evidence="1" type="primary">larE</name>
    <name evidence="1" type="ORF">ACFP1B_04050</name>
</gene>
<dbReference type="InterPro" id="IPR052188">
    <property type="entry name" value="Ni-pincer_cofactor_biosynth"/>
</dbReference>
<dbReference type="PIRSF" id="PIRSF006661">
    <property type="entry name" value="PP-lp_UCP006661"/>
    <property type="match status" value="1"/>
</dbReference>
<keyword evidence="2" id="KW-1185">Reference proteome</keyword>
<dbReference type="GO" id="GO:0016740">
    <property type="term" value="F:transferase activity"/>
    <property type="evidence" value="ECO:0007669"/>
    <property type="project" value="UniProtKB-KW"/>
</dbReference>
<dbReference type="Gene3D" id="3.40.50.620">
    <property type="entry name" value="HUPs"/>
    <property type="match status" value="1"/>
</dbReference>
<comment type="caution">
    <text evidence="1">The sequence shown here is derived from an EMBL/GenBank/DDBJ whole genome shotgun (WGS) entry which is preliminary data.</text>
</comment>
<dbReference type="NCBIfam" id="TIGR00268">
    <property type="entry name" value="ATP-dependent sacrificial sulfur transferase LarE"/>
    <property type="match status" value="1"/>
</dbReference>
<dbReference type="InterPro" id="IPR014729">
    <property type="entry name" value="Rossmann-like_a/b/a_fold"/>
</dbReference>
<evidence type="ECO:0000313" key="1">
    <source>
        <dbReference type="EMBL" id="MFC5912613.1"/>
    </source>
</evidence>
<dbReference type="PANTHER" id="PTHR43169">
    <property type="entry name" value="EXSB FAMILY PROTEIN"/>
    <property type="match status" value="1"/>
</dbReference>
<organism evidence="1 2">
    <name type="scientific">Streptomyces pulveraceus</name>
    <dbReference type="NCBI Taxonomy" id="68258"/>
    <lineage>
        <taxon>Bacteria</taxon>
        <taxon>Bacillati</taxon>
        <taxon>Actinomycetota</taxon>
        <taxon>Actinomycetes</taxon>
        <taxon>Kitasatosporales</taxon>
        <taxon>Streptomycetaceae</taxon>
        <taxon>Streptomyces</taxon>
    </lineage>
</organism>
<dbReference type="SUPFAM" id="SSF52402">
    <property type="entry name" value="Adenine nucleotide alpha hydrolases-like"/>
    <property type="match status" value="1"/>
</dbReference>
<accession>A0ABW1GER8</accession>